<keyword evidence="1" id="KW-0175">Coiled coil</keyword>
<feature type="coiled-coil region" evidence="1">
    <location>
        <begin position="38"/>
        <end position="93"/>
    </location>
</feature>
<protein>
    <submittedName>
        <fullName evidence="2">Uncharacterized protein</fullName>
    </submittedName>
</protein>
<gene>
    <name evidence="2" type="ORF">TQ39_14595</name>
</gene>
<dbReference type="GeneID" id="42857796"/>
<sequence length="136" mass="16201">MKKVENYLETLKLKKCLFGGIAPKQIEIVIQEICMLYDLELYNKNNELEQERKKNEQQDIRMEKVAEYVRQVLETLRSQIQETNHQLNQSSSAYSVLGRKMEEMELLFASSAYQRSHVFKCRRRKKRVVLRKGVSE</sequence>
<dbReference type="AlphaFoldDB" id="A0A0D8IXJ5"/>
<dbReference type="RefSeq" id="WP_050006050.1">
    <property type="nucleotide sequence ID" value="NZ_CAUEXJ010000001.1"/>
</dbReference>
<dbReference type="EMBL" id="JXXK01000025">
    <property type="protein sequence ID" value="KJF39016.1"/>
    <property type="molecule type" value="Genomic_DNA"/>
</dbReference>
<dbReference type="Proteomes" id="UP000032483">
    <property type="component" value="Unassembled WGS sequence"/>
</dbReference>
<evidence type="ECO:0000313" key="3">
    <source>
        <dbReference type="Proteomes" id="UP000032483"/>
    </source>
</evidence>
<accession>A0A0D8IXJ5</accession>
<reference evidence="2" key="1">
    <citation type="submission" date="2015-02" db="EMBL/GenBank/DDBJ databases">
        <title>A novel member of the family Ruminococcaceae isolated from human feces.</title>
        <authorList>
            <person name="Shkoporov A.N."/>
            <person name="Chaplin A.V."/>
            <person name="Motuzova O.V."/>
            <person name="Kafarskaia L.I."/>
            <person name="Khokhlova E.V."/>
            <person name="Efimov B.A."/>
        </authorList>
    </citation>
    <scope>NUCLEOTIDE SEQUENCE [LARGE SCALE GENOMIC DNA]</scope>
    <source>
        <strain evidence="2">585-1</strain>
    </source>
</reference>
<name>A0A0D8IXJ5_9FIRM</name>
<evidence type="ECO:0000313" key="2">
    <source>
        <dbReference type="EMBL" id="KJF39016.1"/>
    </source>
</evidence>
<evidence type="ECO:0000256" key="1">
    <source>
        <dbReference type="SAM" id="Coils"/>
    </source>
</evidence>
<proteinExistence type="predicted"/>
<keyword evidence="3" id="KW-1185">Reference proteome</keyword>
<organism evidence="2 3">
    <name type="scientific">Ruthenibacterium lactatiformans</name>
    <dbReference type="NCBI Taxonomy" id="1550024"/>
    <lineage>
        <taxon>Bacteria</taxon>
        <taxon>Bacillati</taxon>
        <taxon>Bacillota</taxon>
        <taxon>Clostridia</taxon>
        <taxon>Eubacteriales</taxon>
        <taxon>Oscillospiraceae</taxon>
        <taxon>Ruthenibacterium</taxon>
    </lineage>
</organism>
<comment type="caution">
    <text evidence="2">The sequence shown here is derived from an EMBL/GenBank/DDBJ whole genome shotgun (WGS) entry which is preliminary data.</text>
</comment>